<dbReference type="Pfam" id="PF00581">
    <property type="entry name" value="Rhodanese"/>
    <property type="match status" value="2"/>
</dbReference>
<accession>A0ABS3ZBR0</accession>
<dbReference type="PANTHER" id="PTHR11364:SF27">
    <property type="entry name" value="SULFURTRANSFERASE"/>
    <property type="match status" value="1"/>
</dbReference>
<gene>
    <name evidence="4" type="ORF">H9C73_10395</name>
</gene>
<sequence>MTSPLVTTQWLHEHLDQSGLTILDASMSTVIGKEPLVYDGPVYIPGSQVINLERELCDMTSAQVHAFPAPAQFAREMQRQGIDADSTLVIYDNQGIYSAPRAWWIFKTMGFQQVFVLDGGLPKWLAEGRPVVSEPVMPVSSVQAPATRYRPDNICDSGDLLQQLGSRSLNILDARSRERFRGQAPEPRPGLRSGHIPGAISLPFAEVLNDIEYKPQDELVALFEQLPIEAAKPSAFSCGSGITACIILLAAEIAGYQNLSLYDGSWSEWGADPDLPIEQ</sequence>
<dbReference type="Gene3D" id="3.40.250.10">
    <property type="entry name" value="Rhodanese-like domain"/>
    <property type="match status" value="2"/>
</dbReference>
<dbReference type="EMBL" id="JACVEW010000015">
    <property type="protein sequence ID" value="MBP0049147.1"/>
    <property type="molecule type" value="Genomic_DNA"/>
</dbReference>
<reference evidence="4 5" key="1">
    <citation type="submission" date="2020-09" db="EMBL/GenBank/DDBJ databases">
        <authorList>
            <person name="Tanuku N.R.S."/>
        </authorList>
    </citation>
    <scope>NUCLEOTIDE SEQUENCE [LARGE SCALE GENOMIC DNA]</scope>
    <source>
        <strain evidence="4 5">AK62</strain>
    </source>
</reference>
<comment type="caution">
    <text evidence="4">The sequence shown here is derived from an EMBL/GenBank/DDBJ whole genome shotgun (WGS) entry which is preliminary data.</text>
</comment>
<keyword evidence="2" id="KW-0677">Repeat</keyword>
<evidence type="ECO:0000256" key="2">
    <source>
        <dbReference type="ARBA" id="ARBA00022737"/>
    </source>
</evidence>
<dbReference type="SMART" id="SM00450">
    <property type="entry name" value="RHOD"/>
    <property type="match status" value="2"/>
</dbReference>
<proteinExistence type="predicted"/>
<organism evidence="4 5">
    <name type="scientific">Marinobacterium alkalitolerans</name>
    <dbReference type="NCBI Taxonomy" id="1542925"/>
    <lineage>
        <taxon>Bacteria</taxon>
        <taxon>Pseudomonadati</taxon>
        <taxon>Pseudomonadota</taxon>
        <taxon>Gammaproteobacteria</taxon>
        <taxon>Oceanospirillales</taxon>
        <taxon>Oceanospirillaceae</taxon>
        <taxon>Marinobacterium</taxon>
    </lineage>
</organism>
<dbReference type="SUPFAM" id="SSF52821">
    <property type="entry name" value="Rhodanese/Cell cycle control phosphatase"/>
    <property type="match status" value="2"/>
</dbReference>
<dbReference type="InterPro" id="IPR036873">
    <property type="entry name" value="Rhodanese-like_dom_sf"/>
</dbReference>
<evidence type="ECO:0000313" key="5">
    <source>
        <dbReference type="Proteomes" id="UP000810171"/>
    </source>
</evidence>
<dbReference type="PROSITE" id="PS50206">
    <property type="entry name" value="RHODANESE_3"/>
    <property type="match status" value="2"/>
</dbReference>
<feature type="domain" description="Rhodanese" evidence="3">
    <location>
        <begin position="16"/>
        <end position="133"/>
    </location>
</feature>
<dbReference type="Proteomes" id="UP000810171">
    <property type="component" value="Unassembled WGS sequence"/>
</dbReference>
<dbReference type="CDD" id="cd01449">
    <property type="entry name" value="TST_Repeat_2"/>
    <property type="match status" value="1"/>
</dbReference>
<evidence type="ECO:0000313" key="4">
    <source>
        <dbReference type="EMBL" id="MBP0049147.1"/>
    </source>
</evidence>
<evidence type="ECO:0000256" key="1">
    <source>
        <dbReference type="ARBA" id="ARBA00022679"/>
    </source>
</evidence>
<dbReference type="PANTHER" id="PTHR11364">
    <property type="entry name" value="THIOSULFATE SULFERTANSFERASE"/>
    <property type="match status" value="1"/>
</dbReference>
<feature type="domain" description="Rhodanese" evidence="3">
    <location>
        <begin position="165"/>
        <end position="278"/>
    </location>
</feature>
<name>A0ABS3ZBR0_9GAMM</name>
<protein>
    <submittedName>
        <fullName evidence="4">Sulfurtransferase</fullName>
    </submittedName>
</protein>
<keyword evidence="5" id="KW-1185">Reference proteome</keyword>
<dbReference type="CDD" id="cd01448">
    <property type="entry name" value="TST_Repeat_1"/>
    <property type="match status" value="1"/>
</dbReference>
<dbReference type="InterPro" id="IPR045078">
    <property type="entry name" value="TST/MPST-like"/>
</dbReference>
<keyword evidence="1" id="KW-0808">Transferase</keyword>
<dbReference type="RefSeq" id="WP_209287768.1">
    <property type="nucleotide sequence ID" value="NZ_JACVEW010000015.1"/>
</dbReference>
<evidence type="ECO:0000259" key="3">
    <source>
        <dbReference type="PROSITE" id="PS50206"/>
    </source>
</evidence>
<dbReference type="InterPro" id="IPR001763">
    <property type="entry name" value="Rhodanese-like_dom"/>
</dbReference>